<reference evidence="2 3" key="2">
    <citation type="submission" date="2020-08" db="EMBL/GenBank/DDBJ databases">
        <authorList>
            <person name="Partida-Martinez L."/>
            <person name="Huntemann M."/>
            <person name="Clum A."/>
            <person name="Wang J."/>
            <person name="Palaniappan K."/>
            <person name="Ritter S."/>
            <person name="Chen I.-M."/>
            <person name="Stamatis D."/>
            <person name="Reddy T."/>
            <person name="O'Malley R."/>
            <person name="Daum C."/>
            <person name="Shapiro N."/>
            <person name="Ivanova N."/>
            <person name="Kyrpides N."/>
            <person name="Woyke T."/>
        </authorList>
    </citation>
    <scope>NUCLEOTIDE SEQUENCE [LARGE SCALE GENOMIC DNA]</scope>
    <source>
        <strain evidence="2 3">AS2.23</strain>
    </source>
</reference>
<dbReference type="PANTHER" id="PTHR43265:SF1">
    <property type="entry name" value="ESTERASE ESTD"/>
    <property type="match status" value="1"/>
</dbReference>
<dbReference type="Proteomes" id="UP000533269">
    <property type="component" value="Unassembled WGS sequence"/>
</dbReference>
<protein>
    <recommendedName>
        <fullName evidence="1">Serine aminopeptidase S33 domain-containing protein</fullName>
    </recommendedName>
</protein>
<accession>A0A7W4TR85</accession>
<evidence type="ECO:0000259" key="1">
    <source>
        <dbReference type="Pfam" id="PF12146"/>
    </source>
</evidence>
<dbReference type="InterPro" id="IPR022742">
    <property type="entry name" value="Hydrolase_4"/>
</dbReference>
<dbReference type="RefSeq" id="WP_183393217.1">
    <property type="nucleotide sequence ID" value="NZ_JACHVY010000012.1"/>
</dbReference>
<evidence type="ECO:0000313" key="3">
    <source>
        <dbReference type="Proteomes" id="UP000533269"/>
    </source>
</evidence>
<dbReference type="PANTHER" id="PTHR43265">
    <property type="entry name" value="ESTERASE ESTD"/>
    <property type="match status" value="1"/>
</dbReference>
<dbReference type="SUPFAM" id="SSF53474">
    <property type="entry name" value="alpha/beta-Hydrolases"/>
    <property type="match status" value="1"/>
</dbReference>
<gene>
    <name evidence="2" type="ORF">FHR75_004463</name>
</gene>
<dbReference type="InterPro" id="IPR053145">
    <property type="entry name" value="AB_hydrolase_Est10"/>
</dbReference>
<sequence>MHEHQIHVTSGEHVLVGSLLLPEGEGLFPAVLLVPGSGPVNRDSDHPRARLGITRQFAHALAQAGVASLRYDKRGVGASTGDFKSTGLHENADDAGAALAALSARPEVAASAVFLLGHSEGALLAAAVAARGRPVAGVVLISCSAAPGEEVLRWQAAQIAASLPPGVRVLLRLLRTDLVRQVRKNHDRIRATTTDTARIGLVRLNARWTREFMAHDPREDLARIHAPVLAVTGGFDLQVDPAHAEVIAVTVAGPAEAHVVPGVSHVLRSQSGRPSLNSYGKDVRRPVDSRVLGLVTDWVTRHSGSAVDG</sequence>
<feature type="domain" description="Serine aminopeptidase S33" evidence="1">
    <location>
        <begin position="53"/>
        <end position="266"/>
    </location>
</feature>
<dbReference type="GO" id="GO:0052689">
    <property type="term" value="F:carboxylic ester hydrolase activity"/>
    <property type="evidence" value="ECO:0007669"/>
    <property type="project" value="TreeGrafter"/>
</dbReference>
<dbReference type="Pfam" id="PF12146">
    <property type="entry name" value="Hydrolase_4"/>
    <property type="match status" value="1"/>
</dbReference>
<name>A0A7W4TR85_KINRA</name>
<dbReference type="EMBL" id="JACHVY010000012">
    <property type="protein sequence ID" value="MBB2903620.1"/>
    <property type="molecule type" value="Genomic_DNA"/>
</dbReference>
<reference evidence="2 3" key="1">
    <citation type="submission" date="2020-08" db="EMBL/GenBank/DDBJ databases">
        <title>The Agave Microbiome: Exploring the role of microbial communities in plant adaptations to desert environments.</title>
        <authorList>
            <person name="Partida-Martinez L.P."/>
        </authorList>
    </citation>
    <scope>NUCLEOTIDE SEQUENCE [LARGE SCALE GENOMIC DNA]</scope>
    <source>
        <strain evidence="2 3">AS2.23</strain>
    </source>
</reference>
<organism evidence="2 3">
    <name type="scientific">Kineococcus radiotolerans</name>
    <dbReference type="NCBI Taxonomy" id="131568"/>
    <lineage>
        <taxon>Bacteria</taxon>
        <taxon>Bacillati</taxon>
        <taxon>Actinomycetota</taxon>
        <taxon>Actinomycetes</taxon>
        <taxon>Kineosporiales</taxon>
        <taxon>Kineosporiaceae</taxon>
        <taxon>Kineococcus</taxon>
    </lineage>
</organism>
<dbReference type="InterPro" id="IPR029058">
    <property type="entry name" value="AB_hydrolase_fold"/>
</dbReference>
<dbReference type="Gene3D" id="3.40.50.1820">
    <property type="entry name" value="alpha/beta hydrolase"/>
    <property type="match status" value="1"/>
</dbReference>
<evidence type="ECO:0000313" key="2">
    <source>
        <dbReference type="EMBL" id="MBB2903620.1"/>
    </source>
</evidence>
<dbReference type="AlphaFoldDB" id="A0A7W4TR85"/>
<proteinExistence type="predicted"/>
<comment type="caution">
    <text evidence="2">The sequence shown here is derived from an EMBL/GenBank/DDBJ whole genome shotgun (WGS) entry which is preliminary data.</text>
</comment>